<evidence type="ECO:0000256" key="5">
    <source>
        <dbReference type="ARBA" id="ARBA00022723"/>
    </source>
</evidence>
<evidence type="ECO:0000259" key="12">
    <source>
        <dbReference type="PROSITE" id="PS51959"/>
    </source>
</evidence>
<evidence type="ECO:0000256" key="7">
    <source>
        <dbReference type="ARBA" id="ARBA00022801"/>
    </source>
</evidence>
<evidence type="ECO:0000256" key="3">
    <source>
        <dbReference type="ARBA" id="ARBA00011245"/>
    </source>
</evidence>
<evidence type="ECO:0000256" key="11">
    <source>
        <dbReference type="RuleBase" id="RU367085"/>
    </source>
</evidence>
<dbReference type="GO" id="GO:0003723">
    <property type="term" value="F:RNA binding"/>
    <property type="evidence" value="ECO:0007669"/>
    <property type="project" value="UniProtKB-UniRule"/>
</dbReference>
<dbReference type="CDD" id="cd21159">
    <property type="entry name" value="XendoU"/>
    <property type="match status" value="1"/>
</dbReference>
<evidence type="ECO:0000313" key="14">
    <source>
        <dbReference type="Proteomes" id="UP000410492"/>
    </source>
</evidence>
<dbReference type="SUPFAM" id="SSF142877">
    <property type="entry name" value="EndoU-like"/>
    <property type="match status" value="1"/>
</dbReference>
<keyword evidence="9 11" id="KW-0464">Manganese</keyword>
<evidence type="ECO:0000256" key="10">
    <source>
        <dbReference type="ARBA" id="ARBA00023239"/>
    </source>
</evidence>
<dbReference type="Pfam" id="PF09412">
    <property type="entry name" value="XendoU"/>
    <property type="match status" value="1"/>
</dbReference>
<keyword evidence="4 11" id="KW-0540">Nuclease</keyword>
<dbReference type="EMBL" id="CAACVG010011469">
    <property type="protein sequence ID" value="VEN58144.1"/>
    <property type="molecule type" value="Genomic_DNA"/>
</dbReference>
<accession>A0A653DD59</accession>
<comment type="subunit">
    <text evidence="3 11">Monomer.</text>
</comment>
<evidence type="ECO:0000256" key="9">
    <source>
        <dbReference type="ARBA" id="ARBA00023211"/>
    </source>
</evidence>
<dbReference type="GO" id="GO:0016787">
    <property type="term" value="F:hydrolase activity"/>
    <property type="evidence" value="ECO:0007669"/>
    <property type="project" value="UniProtKB-KW"/>
</dbReference>
<dbReference type="OrthoDB" id="430326at2759"/>
<dbReference type="InterPro" id="IPR018998">
    <property type="entry name" value="EndoU_C"/>
</dbReference>
<comment type="similarity">
    <text evidence="2 11">Belongs to the ENDOU family.</text>
</comment>
<dbReference type="GO" id="GO:0016829">
    <property type="term" value="F:lyase activity"/>
    <property type="evidence" value="ECO:0007669"/>
    <property type="project" value="UniProtKB-KW"/>
</dbReference>
<dbReference type="GO" id="GO:0004521">
    <property type="term" value="F:RNA endonuclease activity"/>
    <property type="evidence" value="ECO:0007669"/>
    <property type="project" value="UniProtKB-UniRule"/>
</dbReference>
<dbReference type="Proteomes" id="UP000410492">
    <property type="component" value="Unassembled WGS sequence"/>
</dbReference>
<dbReference type="PANTHER" id="PTHR12439:SF42">
    <property type="entry name" value="ENDORIBONUCLEASE-RELATED"/>
    <property type="match status" value="1"/>
</dbReference>
<evidence type="ECO:0000256" key="6">
    <source>
        <dbReference type="ARBA" id="ARBA00022759"/>
    </source>
</evidence>
<organism evidence="13 14">
    <name type="scientific">Callosobruchus maculatus</name>
    <name type="common">Southern cowpea weevil</name>
    <name type="synonym">Pulse bruchid</name>
    <dbReference type="NCBI Taxonomy" id="64391"/>
    <lineage>
        <taxon>Eukaryota</taxon>
        <taxon>Metazoa</taxon>
        <taxon>Ecdysozoa</taxon>
        <taxon>Arthropoda</taxon>
        <taxon>Hexapoda</taxon>
        <taxon>Insecta</taxon>
        <taxon>Pterygota</taxon>
        <taxon>Neoptera</taxon>
        <taxon>Endopterygota</taxon>
        <taxon>Coleoptera</taxon>
        <taxon>Polyphaga</taxon>
        <taxon>Cucujiformia</taxon>
        <taxon>Chrysomeloidea</taxon>
        <taxon>Chrysomelidae</taxon>
        <taxon>Bruchinae</taxon>
        <taxon>Bruchini</taxon>
        <taxon>Callosobruchus</taxon>
    </lineage>
</organism>
<name>A0A653DD59_CALMS</name>
<evidence type="ECO:0000313" key="13">
    <source>
        <dbReference type="EMBL" id="VEN58144.1"/>
    </source>
</evidence>
<protein>
    <recommendedName>
        <fullName evidence="12">EndoU domain-containing protein</fullName>
    </recommendedName>
</protein>
<evidence type="ECO:0000256" key="4">
    <source>
        <dbReference type="ARBA" id="ARBA00022722"/>
    </source>
</evidence>
<gene>
    <name evidence="13" type="ORF">CALMAC_LOCUS16574</name>
</gene>
<keyword evidence="8 11" id="KW-0694">RNA-binding</keyword>
<dbReference type="PANTHER" id="PTHR12439">
    <property type="entry name" value="PLACENTAL PROTEIN 11-RELATED"/>
    <property type="match status" value="1"/>
</dbReference>
<evidence type="ECO:0000256" key="8">
    <source>
        <dbReference type="ARBA" id="ARBA00022884"/>
    </source>
</evidence>
<reference evidence="13 14" key="1">
    <citation type="submission" date="2019-01" db="EMBL/GenBank/DDBJ databases">
        <authorList>
            <person name="Sayadi A."/>
        </authorList>
    </citation>
    <scope>NUCLEOTIDE SEQUENCE [LARGE SCALE GENOMIC DNA]</scope>
</reference>
<feature type="domain" description="EndoU" evidence="12">
    <location>
        <begin position="1"/>
        <end position="183"/>
    </location>
</feature>
<keyword evidence="6 11" id="KW-0255">Endonuclease</keyword>
<dbReference type="InterPro" id="IPR037227">
    <property type="entry name" value="EndoU-like"/>
</dbReference>
<dbReference type="GO" id="GO:0046872">
    <property type="term" value="F:metal ion binding"/>
    <property type="evidence" value="ECO:0007669"/>
    <property type="project" value="UniProtKB-UniRule"/>
</dbReference>
<dbReference type="PROSITE" id="PS51959">
    <property type="entry name" value="ENDOU"/>
    <property type="match status" value="1"/>
</dbReference>
<keyword evidence="10" id="KW-0456">Lyase</keyword>
<dbReference type="AlphaFoldDB" id="A0A653DD59"/>
<keyword evidence="7 11" id="KW-0378">Hydrolase</keyword>
<evidence type="ECO:0000256" key="1">
    <source>
        <dbReference type="ARBA" id="ARBA00001936"/>
    </source>
</evidence>
<dbReference type="InterPro" id="IPR039787">
    <property type="entry name" value="ENDOU"/>
</dbReference>
<keyword evidence="5 11" id="KW-0479">Metal-binding</keyword>
<keyword evidence="14" id="KW-1185">Reference proteome</keyword>
<comment type="cofactor">
    <cofactor evidence="1 11">
        <name>Mn(2+)</name>
        <dbReference type="ChEBI" id="CHEBI:29035"/>
    </cofactor>
</comment>
<sequence>MTTACMHSQSPTHPRAVESPTILRSKVAGKIGKDPKEFKDLMRLIWFNMYSRGSGRIGSSGFEHVFLAELKNNQVSGLHNWLYFSEEEKKNNANYLGYMKKVDLGNKGSVLKYHFVFHNVDKPVGSMFIGTSPELEMALYTTCFVLRADKICPLKMNGNRFIIRTYTYRYRGKNMIGSAFPEI</sequence>
<evidence type="ECO:0000256" key="2">
    <source>
        <dbReference type="ARBA" id="ARBA00010168"/>
    </source>
</evidence>
<proteinExistence type="inferred from homology"/>